<organism evidence="2 3">
    <name type="scientific">Gordonia phthalatica</name>
    <dbReference type="NCBI Taxonomy" id="1136941"/>
    <lineage>
        <taxon>Bacteria</taxon>
        <taxon>Bacillati</taxon>
        <taxon>Actinomycetota</taxon>
        <taxon>Actinomycetes</taxon>
        <taxon>Mycobacteriales</taxon>
        <taxon>Gordoniaceae</taxon>
        <taxon>Gordonia</taxon>
    </lineage>
</organism>
<dbReference type="SUPFAM" id="SSF50998">
    <property type="entry name" value="Quinoprotein alcohol dehydrogenase-like"/>
    <property type="match status" value="1"/>
</dbReference>
<reference evidence="2 3" key="2">
    <citation type="journal article" date="2017" name="Int. J. Syst. Evol. Microbiol.">
        <title>Gordonia phthalatica sp. nov., a di-n-butyl phthalate-degrading bacterium isolated from activated sludge.</title>
        <authorList>
            <person name="Jin D."/>
            <person name="Kong X."/>
            <person name="Jia M."/>
            <person name="Yu X."/>
            <person name="Wang X."/>
            <person name="Zhuang X."/>
            <person name="Deng Y."/>
            <person name="Bai Z."/>
        </authorList>
    </citation>
    <scope>NUCLEOTIDE SEQUENCE [LARGE SCALE GENOMIC DNA]</scope>
    <source>
        <strain evidence="2 3">QH-11</strain>
    </source>
</reference>
<dbReference type="Proteomes" id="UP000063789">
    <property type="component" value="Chromosome"/>
</dbReference>
<keyword evidence="1" id="KW-0812">Transmembrane</keyword>
<accession>A0A0N7FUG7</accession>
<gene>
    <name evidence="2" type="ORF">ACH46_07100</name>
</gene>
<protein>
    <submittedName>
        <fullName evidence="2">Uncharacterized protein</fullName>
    </submittedName>
</protein>
<sequence>MNDSSRWATIVAAALAAAAGALGVWGMTSLSSALVIGPGLIALGVATMIVVAIVGTAVAPAVWVDRRRERVADRRFYLLYIGVLMALATVVVGGFAVARLTILRIFDDEGATVLLLCAGTAASCSALAAACVDRPSPRWSSGAVVGTLVVAVVVSAGAGVGSKHFGMTWKSGHTELVMRPAIAGGVDTVTYRKAVGDSPVQFLRNVIAVAEEERLAAYSGVTGELAWWASFPMASVRPRDVRLHAADPMRENLILTTRDVDFTIDGRTGALISRVRSADTVKSSRRAVVGADGQLFVAGNERGRRWHVRLTSPEGAIVDDFELPDGRGSVGGGPVFAHRLPGNRLLAAADGATNLFIRDREAKTVSSIEPNYHPLLLGEDTVTAIGDRIVVSDGPVLTEIDPSAARVVRRVDSPCPHAFRVVTVANRVVVECPTIRQWIGFQ</sequence>
<dbReference type="STRING" id="1136941.ACH46_07100"/>
<proteinExistence type="predicted"/>
<feature type="transmembrane region" description="Helical" evidence="1">
    <location>
        <begin position="110"/>
        <end position="132"/>
    </location>
</feature>
<keyword evidence="1" id="KW-0472">Membrane</keyword>
<dbReference type="InterPro" id="IPR011047">
    <property type="entry name" value="Quinoprotein_ADH-like_sf"/>
</dbReference>
<dbReference type="RefSeq" id="WP_062392292.1">
    <property type="nucleotide sequence ID" value="NZ_CP011853.1"/>
</dbReference>
<dbReference type="EMBL" id="CP011853">
    <property type="protein sequence ID" value="ALG84311.1"/>
    <property type="molecule type" value="Genomic_DNA"/>
</dbReference>
<feature type="transmembrane region" description="Helical" evidence="1">
    <location>
        <begin position="39"/>
        <end position="64"/>
    </location>
</feature>
<dbReference type="PATRIC" id="fig|1136941.3.peg.1455"/>
<keyword evidence="3" id="KW-1185">Reference proteome</keyword>
<feature type="transmembrane region" description="Helical" evidence="1">
    <location>
        <begin position="76"/>
        <end position="98"/>
    </location>
</feature>
<evidence type="ECO:0000256" key="1">
    <source>
        <dbReference type="SAM" id="Phobius"/>
    </source>
</evidence>
<keyword evidence="1" id="KW-1133">Transmembrane helix</keyword>
<reference evidence="3" key="1">
    <citation type="submission" date="2015-06" db="EMBL/GenBank/DDBJ databases">
        <title>Complete genome sequence and metabolic analysis of phthalate degradation pathway in Gordonia sp. QH-11.</title>
        <authorList>
            <person name="Jin D."/>
            <person name="Kong X."/>
            <person name="Bai Z."/>
        </authorList>
    </citation>
    <scope>NUCLEOTIDE SEQUENCE [LARGE SCALE GENOMIC DNA]</scope>
    <source>
        <strain evidence="3">QH-11</strain>
    </source>
</reference>
<feature type="transmembrane region" description="Helical" evidence="1">
    <location>
        <begin position="139"/>
        <end position="160"/>
    </location>
</feature>
<dbReference type="AlphaFoldDB" id="A0A0N7FUG7"/>
<evidence type="ECO:0000313" key="3">
    <source>
        <dbReference type="Proteomes" id="UP000063789"/>
    </source>
</evidence>
<dbReference type="KEGG" id="goq:ACH46_07100"/>
<evidence type="ECO:0000313" key="2">
    <source>
        <dbReference type="EMBL" id="ALG84311.1"/>
    </source>
</evidence>
<name>A0A0N7FUG7_9ACTN</name>